<dbReference type="Gene3D" id="3.30.710.10">
    <property type="entry name" value="Potassium Channel Kv1.1, Chain A"/>
    <property type="match status" value="1"/>
</dbReference>
<keyword evidence="3" id="KW-1185">Reference proteome</keyword>
<gene>
    <name evidence="2" type="ORF">DFH07DRAFT_774153</name>
</gene>
<protein>
    <recommendedName>
        <fullName evidence="1">BTB domain-containing protein</fullName>
    </recommendedName>
</protein>
<feature type="domain" description="BTB" evidence="1">
    <location>
        <begin position="19"/>
        <end position="51"/>
    </location>
</feature>
<dbReference type="Proteomes" id="UP001215280">
    <property type="component" value="Unassembled WGS sequence"/>
</dbReference>
<proteinExistence type="predicted"/>
<evidence type="ECO:0000313" key="3">
    <source>
        <dbReference type="Proteomes" id="UP001215280"/>
    </source>
</evidence>
<dbReference type="PROSITE" id="PS50097">
    <property type="entry name" value="BTB"/>
    <property type="match status" value="1"/>
</dbReference>
<dbReference type="Pfam" id="PF00651">
    <property type="entry name" value="BTB"/>
    <property type="match status" value="1"/>
</dbReference>
<evidence type="ECO:0000259" key="1">
    <source>
        <dbReference type="PROSITE" id="PS50097"/>
    </source>
</evidence>
<evidence type="ECO:0000313" key="2">
    <source>
        <dbReference type="EMBL" id="KAJ7753408.1"/>
    </source>
</evidence>
<comment type="caution">
    <text evidence="2">The sequence shown here is derived from an EMBL/GenBank/DDBJ whole genome shotgun (WGS) entry which is preliminary data.</text>
</comment>
<sequence>MDVDVEQSQTQRVPELWFEDGNLVIQAGNSQFRVYRGILAARSPVFHDILSIPQPADAELVDSCSLRFLNPSKSAPYQRQISSHPLLRFFMPFPAKVGMDAIMGCLRLSNKYQVDYLRRRALIHMASGYPTTLSRWDEITAHMEEDMNPPGNAPSWLLPLDRRYTVAAVQLLREVDALWMLPVAFYRLCIRCKDLGREIYHGAAHNDIHQILCYQDQEAFAKGHYLQIQSVTTDVLRFLTDPLDVVGCTSAKRCARARFKAISWAMEETRELPAIPLDIWDAEGWEKLHSTCPTCLTAHKEAHQAARQAFWDKLPEIYALPPWEELKKLEATALEKDGFA</sequence>
<dbReference type="CDD" id="cd18186">
    <property type="entry name" value="BTB_POZ_ZBTB_KLHL-like"/>
    <property type="match status" value="1"/>
</dbReference>
<accession>A0AAD7IYY7</accession>
<dbReference type="EMBL" id="JARJLG010000071">
    <property type="protein sequence ID" value="KAJ7753408.1"/>
    <property type="molecule type" value="Genomic_DNA"/>
</dbReference>
<organism evidence="2 3">
    <name type="scientific">Mycena maculata</name>
    <dbReference type="NCBI Taxonomy" id="230809"/>
    <lineage>
        <taxon>Eukaryota</taxon>
        <taxon>Fungi</taxon>
        <taxon>Dikarya</taxon>
        <taxon>Basidiomycota</taxon>
        <taxon>Agaricomycotina</taxon>
        <taxon>Agaricomycetes</taxon>
        <taxon>Agaricomycetidae</taxon>
        <taxon>Agaricales</taxon>
        <taxon>Marasmiineae</taxon>
        <taxon>Mycenaceae</taxon>
        <taxon>Mycena</taxon>
    </lineage>
</organism>
<reference evidence="2" key="1">
    <citation type="submission" date="2023-03" db="EMBL/GenBank/DDBJ databases">
        <title>Massive genome expansion in bonnet fungi (Mycena s.s.) driven by repeated elements and novel gene families across ecological guilds.</title>
        <authorList>
            <consortium name="Lawrence Berkeley National Laboratory"/>
            <person name="Harder C.B."/>
            <person name="Miyauchi S."/>
            <person name="Viragh M."/>
            <person name="Kuo A."/>
            <person name="Thoen E."/>
            <person name="Andreopoulos B."/>
            <person name="Lu D."/>
            <person name="Skrede I."/>
            <person name="Drula E."/>
            <person name="Henrissat B."/>
            <person name="Morin E."/>
            <person name="Kohler A."/>
            <person name="Barry K."/>
            <person name="LaButti K."/>
            <person name="Morin E."/>
            <person name="Salamov A."/>
            <person name="Lipzen A."/>
            <person name="Mereny Z."/>
            <person name="Hegedus B."/>
            <person name="Baldrian P."/>
            <person name="Stursova M."/>
            <person name="Weitz H."/>
            <person name="Taylor A."/>
            <person name="Grigoriev I.V."/>
            <person name="Nagy L.G."/>
            <person name="Martin F."/>
            <person name="Kauserud H."/>
        </authorList>
    </citation>
    <scope>NUCLEOTIDE SEQUENCE</scope>
    <source>
        <strain evidence="2">CBHHK188m</strain>
    </source>
</reference>
<name>A0AAD7IYY7_9AGAR</name>
<dbReference type="SUPFAM" id="SSF54695">
    <property type="entry name" value="POZ domain"/>
    <property type="match status" value="1"/>
</dbReference>
<dbReference type="InterPro" id="IPR011333">
    <property type="entry name" value="SKP1/BTB/POZ_sf"/>
</dbReference>
<dbReference type="InterPro" id="IPR000210">
    <property type="entry name" value="BTB/POZ_dom"/>
</dbReference>
<dbReference type="AlphaFoldDB" id="A0AAD7IYY7"/>